<evidence type="ECO:0000313" key="3">
    <source>
        <dbReference type="Proteomes" id="UP000719412"/>
    </source>
</evidence>
<dbReference type="Gene3D" id="3.10.10.10">
    <property type="entry name" value="HIV Type 1 Reverse Transcriptase, subunit A, domain 1"/>
    <property type="match status" value="1"/>
</dbReference>
<gene>
    <name evidence="2" type="ORF">GEV33_009386</name>
</gene>
<dbReference type="InterPro" id="IPR043502">
    <property type="entry name" value="DNA/RNA_pol_sf"/>
</dbReference>
<evidence type="ECO:0000256" key="1">
    <source>
        <dbReference type="SAM" id="MobiDB-lite"/>
    </source>
</evidence>
<dbReference type="InterPro" id="IPR043128">
    <property type="entry name" value="Rev_trsase/Diguanyl_cyclase"/>
</dbReference>
<dbReference type="SUPFAM" id="SSF56672">
    <property type="entry name" value="DNA/RNA polymerases"/>
    <property type="match status" value="1"/>
</dbReference>
<evidence type="ECO:0000313" key="2">
    <source>
        <dbReference type="EMBL" id="KAH0813404.1"/>
    </source>
</evidence>
<protein>
    <recommendedName>
        <fullName evidence="4">Reverse transcriptase</fullName>
    </recommendedName>
</protein>
<accession>A0A8J6HER3</accession>
<comment type="caution">
    <text evidence="2">The sequence shown here is derived from an EMBL/GenBank/DDBJ whole genome shotgun (WGS) entry which is preliminary data.</text>
</comment>
<dbReference type="EMBL" id="JABDTM020025304">
    <property type="protein sequence ID" value="KAH0813404.1"/>
    <property type="molecule type" value="Genomic_DNA"/>
</dbReference>
<sequence>MELSISDEPGCVEGRPEEFILHDLQFLELRVGHVTPDRGTVYHCQSNYRSRIKFSTNNLSASFRDSEVFYFGFPRDGSVENDDFAGRSVKSPVSSSDNAIFVPSDFGMSAVKIAYRVGESTVPALILCFSVTLISATGVTTRARSRLIESTSMEKEPLAIATDRTPAGSVLSDKAIATDTASVTSIIPTVVLRGKEYLPTFGGDPDEDPEAFMAEVREFFAAPQNASLLERVKVRLAHRQLQGRATNTNEFFLTRYRCISDLEERLREEFGADANFAEVYEELRRVTLRWEEPVEVIFARKTALYRRLFPDASEARLVKELINQMPPQACNPGRPVPTAGGGSQARRQGSSLVFAAHQEAGKLAQERQQISVAIRASILASMDFTLECVRHGVTSRHTIYWNRKRPRSAKTDVSETVVPSHGFPPSFARGFRDIQLGSNSDYYWLMVLVKKKDGTVQFCTDCRRLNLLTKDEAAPLLRIQEVLRDFGTASVYSSLVLKSGYWQIPMMDQASKRRNMV</sequence>
<dbReference type="Gene3D" id="3.30.70.270">
    <property type="match status" value="1"/>
</dbReference>
<name>A0A8J6HER3_TENMO</name>
<evidence type="ECO:0008006" key="4">
    <source>
        <dbReference type="Google" id="ProtNLM"/>
    </source>
</evidence>
<proteinExistence type="predicted"/>
<dbReference type="InterPro" id="IPR053134">
    <property type="entry name" value="RNA-dir_DNA_polymerase"/>
</dbReference>
<dbReference type="AlphaFoldDB" id="A0A8J6HER3"/>
<dbReference type="PANTHER" id="PTHR24559:SF444">
    <property type="entry name" value="REVERSE TRANSCRIPTASE DOMAIN-CONTAINING PROTEIN"/>
    <property type="match status" value="1"/>
</dbReference>
<feature type="region of interest" description="Disordered" evidence="1">
    <location>
        <begin position="326"/>
        <end position="347"/>
    </location>
</feature>
<reference evidence="2" key="1">
    <citation type="journal article" date="2020" name="J Insects Food Feed">
        <title>The yellow mealworm (Tenebrio molitor) genome: a resource for the emerging insects as food and feed industry.</title>
        <authorList>
            <person name="Eriksson T."/>
            <person name="Andere A."/>
            <person name="Kelstrup H."/>
            <person name="Emery V."/>
            <person name="Picard C."/>
        </authorList>
    </citation>
    <scope>NUCLEOTIDE SEQUENCE</scope>
    <source>
        <strain evidence="2">Stoneville</strain>
        <tissue evidence="2">Whole head</tissue>
    </source>
</reference>
<reference evidence="2" key="2">
    <citation type="submission" date="2021-08" db="EMBL/GenBank/DDBJ databases">
        <authorList>
            <person name="Eriksson T."/>
        </authorList>
    </citation>
    <scope>NUCLEOTIDE SEQUENCE</scope>
    <source>
        <strain evidence="2">Stoneville</strain>
        <tissue evidence="2">Whole head</tissue>
    </source>
</reference>
<organism evidence="2 3">
    <name type="scientific">Tenebrio molitor</name>
    <name type="common">Yellow mealworm beetle</name>
    <dbReference type="NCBI Taxonomy" id="7067"/>
    <lineage>
        <taxon>Eukaryota</taxon>
        <taxon>Metazoa</taxon>
        <taxon>Ecdysozoa</taxon>
        <taxon>Arthropoda</taxon>
        <taxon>Hexapoda</taxon>
        <taxon>Insecta</taxon>
        <taxon>Pterygota</taxon>
        <taxon>Neoptera</taxon>
        <taxon>Endopterygota</taxon>
        <taxon>Coleoptera</taxon>
        <taxon>Polyphaga</taxon>
        <taxon>Cucujiformia</taxon>
        <taxon>Tenebrionidae</taxon>
        <taxon>Tenebrio</taxon>
    </lineage>
</organism>
<dbReference type="GO" id="GO:0071897">
    <property type="term" value="P:DNA biosynthetic process"/>
    <property type="evidence" value="ECO:0007669"/>
    <property type="project" value="UniProtKB-ARBA"/>
</dbReference>
<dbReference type="Proteomes" id="UP000719412">
    <property type="component" value="Unassembled WGS sequence"/>
</dbReference>
<dbReference type="PANTHER" id="PTHR24559">
    <property type="entry name" value="TRANSPOSON TY3-I GAG-POL POLYPROTEIN"/>
    <property type="match status" value="1"/>
</dbReference>
<keyword evidence="3" id="KW-1185">Reference proteome</keyword>